<feature type="region of interest" description="Disordered" evidence="1">
    <location>
        <begin position="207"/>
        <end position="341"/>
    </location>
</feature>
<evidence type="ECO:0000256" key="2">
    <source>
        <dbReference type="SAM" id="Phobius"/>
    </source>
</evidence>
<keyword evidence="2" id="KW-1133">Transmembrane helix</keyword>
<feature type="compositionally biased region" description="Basic and acidic residues" evidence="1">
    <location>
        <begin position="231"/>
        <end position="241"/>
    </location>
</feature>
<keyword evidence="2" id="KW-0812">Transmembrane</keyword>
<protein>
    <recommendedName>
        <fullName evidence="5">Secreted protein</fullName>
    </recommendedName>
</protein>
<reference evidence="3 4" key="1">
    <citation type="submission" date="2022-06" db="EMBL/GenBank/DDBJ databases">
        <title>Genomic Encyclopedia of Archaeal and Bacterial Type Strains, Phase II (KMG-II): from individual species to whole genera.</title>
        <authorList>
            <person name="Goeker M."/>
        </authorList>
    </citation>
    <scope>NUCLEOTIDE SEQUENCE [LARGE SCALE GENOMIC DNA]</scope>
    <source>
        <strain evidence="3 4">DSM 45037</strain>
    </source>
</reference>
<evidence type="ECO:0008006" key="5">
    <source>
        <dbReference type="Google" id="ProtNLM"/>
    </source>
</evidence>
<dbReference type="EMBL" id="JAMTCG010000005">
    <property type="protein sequence ID" value="MCP2161618.1"/>
    <property type="molecule type" value="Genomic_DNA"/>
</dbReference>
<name>A0ABT1H763_9NOCA</name>
<evidence type="ECO:0000256" key="1">
    <source>
        <dbReference type="SAM" id="MobiDB-lite"/>
    </source>
</evidence>
<proteinExistence type="predicted"/>
<feature type="transmembrane region" description="Helical" evidence="2">
    <location>
        <begin position="6"/>
        <end position="22"/>
    </location>
</feature>
<keyword evidence="4" id="KW-1185">Reference proteome</keyword>
<evidence type="ECO:0000313" key="3">
    <source>
        <dbReference type="EMBL" id="MCP2161618.1"/>
    </source>
</evidence>
<feature type="compositionally biased region" description="Basic and acidic residues" evidence="1">
    <location>
        <begin position="324"/>
        <end position="341"/>
    </location>
</feature>
<evidence type="ECO:0000313" key="4">
    <source>
        <dbReference type="Proteomes" id="UP001205740"/>
    </source>
</evidence>
<organism evidence="3 4">
    <name type="scientific">Williamsia serinedens</name>
    <dbReference type="NCBI Taxonomy" id="391736"/>
    <lineage>
        <taxon>Bacteria</taxon>
        <taxon>Bacillati</taxon>
        <taxon>Actinomycetota</taxon>
        <taxon>Actinomycetes</taxon>
        <taxon>Mycobacteriales</taxon>
        <taxon>Nocardiaceae</taxon>
        <taxon>Williamsia</taxon>
    </lineage>
</organism>
<keyword evidence="2" id="KW-0472">Membrane</keyword>
<sequence length="341" mass="37307">MTAVYFVIAALAAIGAAALLWLDRRRIATTRRERAVWGDGHGFRYVAAEGQGGESEPPVRDLLHRATMDVAADAEIRDLTFGRHYGEMAVVFDIVDVATVVAVRRSSESAVVIDLRQEKVLAPAEEDVELLGAMGRRVMFSTHLDIARRVCDRRMVALATNAPDYIEVLWNEGSWSVASMPLTNDPERLDSALETVRRFTDLLRVLPPTSELGARPDPRDPTAPSGRGRRGLLEPKTESITRDQLQSSRGAAPARDTADVPPPRATRPAGPDSGPRPAPRPAGPDSGPRPTPRPAGSDSGPRPVDDGAPRRGVQPMPVRRRVERRPETDRRPDDVERSRGE</sequence>
<dbReference type="InterPro" id="IPR049726">
    <property type="entry name" value="TtfA-like_core"/>
</dbReference>
<accession>A0ABT1H763</accession>
<feature type="compositionally biased region" description="Pro residues" evidence="1">
    <location>
        <begin position="274"/>
        <end position="293"/>
    </location>
</feature>
<dbReference type="RefSeq" id="WP_253655212.1">
    <property type="nucleotide sequence ID" value="NZ_BAAAOE010000001.1"/>
</dbReference>
<gene>
    <name evidence="3" type="ORF">LX12_002817</name>
</gene>
<comment type="caution">
    <text evidence="3">The sequence shown here is derived from an EMBL/GenBank/DDBJ whole genome shotgun (WGS) entry which is preliminary data.</text>
</comment>
<dbReference type="Proteomes" id="UP001205740">
    <property type="component" value="Unassembled WGS sequence"/>
</dbReference>
<dbReference type="CDD" id="cd21904">
    <property type="entry name" value="TtfA-like"/>
    <property type="match status" value="1"/>
</dbReference>